<dbReference type="InterPro" id="IPR032675">
    <property type="entry name" value="LRR_dom_sf"/>
</dbReference>
<dbReference type="InterPro" id="IPR055414">
    <property type="entry name" value="LRR_R13L4/SHOC2-like"/>
</dbReference>
<keyword evidence="2" id="KW-0677">Repeat</keyword>
<dbReference type="GO" id="GO:0005737">
    <property type="term" value="C:cytoplasm"/>
    <property type="evidence" value="ECO:0007669"/>
    <property type="project" value="TreeGrafter"/>
</dbReference>
<protein>
    <recommendedName>
        <fullName evidence="3">Disease resistance R13L4/SHOC-2-like LRR domain-containing protein</fullName>
    </recommendedName>
</protein>
<dbReference type="PANTHER" id="PTHR48051">
    <property type="match status" value="1"/>
</dbReference>
<dbReference type="InterPro" id="IPR001611">
    <property type="entry name" value="Leu-rich_rpt"/>
</dbReference>
<dbReference type="SUPFAM" id="SSF52075">
    <property type="entry name" value="Outer arm dynein light chain 1"/>
    <property type="match status" value="1"/>
</dbReference>
<proteinExistence type="predicted"/>
<dbReference type="EMBL" id="OC322898">
    <property type="protein sequence ID" value="CAD7412438.1"/>
    <property type="molecule type" value="Genomic_DNA"/>
</dbReference>
<dbReference type="PANTHER" id="PTHR48051:SF1">
    <property type="entry name" value="RAS SUPPRESSOR PROTEIN 1"/>
    <property type="match status" value="1"/>
</dbReference>
<reference evidence="4" key="1">
    <citation type="submission" date="2020-11" db="EMBL/GenBank/DDBJ databases">
        <authorList>
            <person name="Tran Van P."/>
        </authorList>
    </citation>
    <scope>NUCLEOTIDE SEQUENCE</scope>
</reference>
<organism evidence="4">
    <name type="scientific">Timema cristinae</name>
    <name type="common">Walking stick</name>
    <dbReference type="NCBI Taxonomy" id="61476"/>
    <lineage>
        <taxon>Eukaryota</taxon>
        <taxon>Metazoa</taxon>
        <taxon>Ecdysozoa</taxon>
        <taxon>Arthropoda</taxon>
        <taxon>Hexapoda</taxon>
        <taxon>Insecta</taxon>
        <taxon>Pterygota</taxon>
        <taxon>Neoptera</taxon>
        <taxon>Polyneoptera</taxon>
        <taxon>Phasmatodea</taxon>
        <taxon>Timematodea</taxon>
        <taxon>Timematoidea</taxon>
        <taxon>Timematidae</taxon>
        <taxon>Timema</taxon>
    </lineage>
</organism>
<evidence type="ECO:0000256" key="1">
    <source>
        <dbReference type="ARBA" id="ARBA00022614"/>
    </source>
</evidence>
<dbReference type="Pfam" id="PF23598">
    <property type="entry name" value="LRR_14"/>
    <property type="match status" value="1"/>
</dbReference>
<sequence>MISIVVFVPDLSECQLMQVPDAVYHLMRHTTLKGCNLSNNVITKIPPKFAVKFSFITNLNLSHNQLSKLPDELADLEELEKLDISNNAYIALPSVVLKISKLTHLRANNNHIVDVEVERLQDARSLQEVDLQNNPVASRSHDALLAITAPRVLLSPREREDWEDLTV</sequence>
<name>A0A7R9DD08_TIMCR</name>
<gene>
    <name evidence="4" type="ORF">TCEB3V08_LOCUS11386</name>
</gene>
<evidence type="ECO:0000256" key="2">
    <source>
        <dbReference type="ARBA" id="ARBA00022737"/>
    </source>
</evidence>
<keyword evidence="1" id="KW-0433">Leucine-rich repeat</keyword>
<accession>A0A7R9DD08</accession>
<evidence type="ECO:0000313" key="4">
    <source>
        <dbReference type="EMBL" id="CAD7412438.1"/>
    </source>
</evidence>
<dbReference type="AlphaFoldDB" id="A0A7R9DD08"/>
<feature type="domain" description="Disease resistance R13L4/SHOC-2-like LRR" evidence="3">
    <location>
        <begin position="20"/>
        <end position="134"/>
    </location>
</feature>
<evidence type="ECO:0000259" key="3">
    <source>
        <dbReference type="Pfam" id="PF23598"/>
    </source>
</evidence>
<dbReference type="PROSITE" id="PS51450">
    <property type="entry name" value="LRR"/>
    <property type="match status" value="1"/>
</dbReference>
<dbReference type="InterPro" id="IPR050216">
    <property type="entry name" value="LRR_domain-containing"/>
</dbReference>
<dbReference type="Gene3D" id="3.80.10.10">
    <property type="entry name" value="Ribonuclease Inhibitor"/>
    <property type="match status" value="1"/>
</dbReference>